<reference evidence="1 2" key="1">
    <citation type="submission" date="2022-06" db="EMBL/GenBank/DDBJ databases">
        <title>Roseomonas CN29.</title>
        <authorList>
            <person name="Cheng Y."/>
            <person name="He X."/>
        </authorList>
    </citation>
    <scope>NUCLEOTIDE SEQUENCE [LARGE SCALE GENOMIC DNA]</scope>
    <source>
        <strain evidence="1 2">CN29</strain>
    </source>
</reference>
<protein>
    <submittedName>
        <fullName evidence="1">Uncharacterized protein</fullName>
    </submittedName>
</protein>
<comment type="caution">
    <text evidence="1">The sequence shown here is derived from an EMBL/GenBank/DDBJ whole genome shotgun (WGS) entry which is preliminary data.</text>
</comment>
<dbReference type="Proteomes" id="UP001524642">
    <property type="component" value="Unassembled WGS sequence"/>
</dbReference>
<proteinExistence type="predicted"/>
<gene>
    <name evidence="1" type="ORF">NRP21_27720</name>
</gene>
<sequence>MLLKPMLQAEKVGGDFRYWEVIGDMLVAVVGANRRCWVGQEAKWLFFREDKCLTTVMRRKAHRSRGARLS</sequence>
<evidence type="ECO:0000313" key="1">
    <source>
        <dbReference type="EMBL" id="MCR0985846.1"/>
    </source>
</evidence>
<name>A0ABT1XDM4_9PROT</name>
<keyword evidence="2" id="KW-1185">Reference proteome</keyword>
<dbReference type="EMBL" id="JANJOU010000043">
    <property type="protein sequence ID" value="MCR0985846.1"/>
    <property type="molecule type" value="Genomic_DNA"/>
</dbReference>
<dbReference type="RefSeq" id="WP_257719491.1">
    <property type="nucleotide sequence ID" value="NZ_JANJOU010000043.1"/>
</dbReference>
<accession>A0ABT1XDM4</accession>
<evidence type="ECO:0000313" key="2">
    <source>
        <dbReference type="Proteomes" id="UP001524642"/>
    </source>
</evidence>
<organism evidence="1 2">
    <name type="scientific">Roseomonas populi</name>
    <dbReference type="NCBI Taxonomy" id="3121582"/>
    <lineage>
        <taxon>Bacteria</taxon>
        <taxon>Pseudomonadati</taxon>
        <taxon>Pseudomonadota</taxon>
        <taxon>Alphaproteobacteria</taxon>
        <taxon>Acetobacterales</taxon>
        <taxon>Roseomonadaceae</taxon>
        <taxon>Roseomonas</taxon>
    </lineage>
</organism>